<keyword evidence="1" id="KW-0812">Transmembrane</keyword>
<proteinExistence type="predicted"/>
<organism evidence="2">
    <name type="scientific">freshwater metagenome</name>
    <dbReference type="NCBI Taxonomy" id="449393"/>
    <lineage>
        <taxon>unclassified sequences</taxon>
        <taxon>metagenomes</taxon>
        <taxon>ecological metagenomes</taxon>
    </lineage>
</organism>
<sequence length="98" mass="11097">MASSNSFFGRGRRYRRTDVSPWPFVGLVGMAACFFLYAASAPFTPWWAQTLLLVLWLAATVRAVRWWTPHPVRVAWVPVVCVAVWFVVIWAGAALLGW</sequence>
<accession>A0A6J6STL7</accession>
<feature type="transmembrane region" description="Helical" evidence="1">
    <location>
        <begin position="76"/>
        <end position="96"/>
    </location>
</feature>
<dbReference type="AlphaFoldDB" id="A0A6J6STL7"/>
<reference evidence="2" key="1">
    <citation type="submission" date="2020-05" db="EMBL/GenBank/DDBJ databases">
        <authorList>
            <person name="Chiriac C."/>
            <person name="Salcher M."/>
            <person name="Ghai R."/>
            <person name="Kavagutti S V."/>
        </authorList>
    </citation>
    <scope>NUCLEOTIDE SEQUENCE</scope>
</reference>
<name>A0A6J6STL7_9ZZZZ</name>
<feature type="transmembrane region" description="Helical" evidence="1">
    <location>
        <begin position="46"/>
        <end position="64"/>
    </location>
</feature>
<feature type="transmembrane region" description="Helical" evidence="1">
    <location>
        <begin position="21"/>
        <end position="40"/>
    </location>
</feature>
<protein>
    <submittedName>
        <fullName evidence="2">Unannotated protein</fullName>
    </submittedName>
</protein>
<keyword evidence="1" id="KW-1133">Transmembrane helix</keyword>
<dbReference type="EMBL" id="CAEZYQ010000006">
    <property type="protein sequence ID" value="CAB4737897.1"/>
    <property type="molecule type" value="Genomic_DNA"/>
</dbReference>
<evidence type="ECO:0000256" key="1">
    <source>
        <dbReference type="SAM" id="Phobius"/>
    </source>
</evidence>
<evidence type="ECO:0000313" key="2">
    <source>
        <dbReference type="EMBL" id="CAB4737897.1"/>
    </source>
</evidence>
<keyword evidence="1" id="KW-0472">Membrane</keyword>
<gene>
    <name evidence="2" type="ORF">UFOPK2761_01045</name>
</gene>